<dbReference type="AlphaFoldDB" id="A0A8J3A8V0"/>
<dbReference type="PANTHER" id="PTHR36304">
    <property type="entry name" value="DOMAIN GTPASE-ACTIVATING PROTEIN, PUTATIVE-RELATED-RELATED"/>
    <property type="match status" value="1"/>
</dbReference>
<name>A0A8J3A8V0_9ACTN</name>
<reference evidence="2" key="2">
    <citation type="submission" date="2020-09" db="EMBL/GenBank/DDBJ databases">
        <authorList>
            <person name="Sun Q."/>
            <person name="Zhou Y."/>
        </authorList>
    </citation>
    <scope>NUCLEOTIDE SEQUENCE</scope>
    <source>
        <strain evidence="2">CGMCC 1.14988</strain>
    </source>
</reference>
<accession>A0A8J3A8V0</accession>
<dbReference type="EMBL" id="BMHA01000008">
    <property type="protein sequence ID" value="GGI07349.1"/>
    <property type="molecule type" value="Genomic_DNA"/>
</dbReference>
<dbReference type="PANTHER" id="PTHR36304:SF4">
    <property type="entry name" value="DUF4388 DOMAIN-CONTAINING PROTEIN"/>
    <property type="match status" value="1"/>
</dbReference>
<evidence type="ECO:0000313" key="3">
    <source>
        <dbReference type="Proteomes" id="UP000650511"/>
    </source>
</evidence>
<dbReference type="Proteomes" id="UP000650511">
    <property type="component" value="Unassembled WGS sequence"/>
</dbReference>
<comment type="caution">
    <text evidence="2">The sequence shown here is derived from an EMBL/GenBank/DDBJ whole genome shotgun (WGS) entry which is preliminary data.</text>
</comment>
<gene>
    <name evidence="2" type="ORF">GCM10011354_23640</name>
</gene>
<protein>
    <recommendedName>
        <fullName evidence="1">PatA-like N-terminal domain-containing protein</fullName>
    </recommendedName>
</protein>
<sequence length="295" mass="31354">MSGVLEGRLDEFALEDILVLLTSSRKTGLLCLELSDWVVEVDLFDGRISHVRAGGSAPCDALDVLLDVLCTRPAGAFRFLADACATPAVSDGDLWPTARRRAATWPGLITRTGGPDVVLSLAVPTGEDDVVVDVDRWRLLAQVDGSRTIAQLADRWGRGQLRAHEAVADLLDRGLLRVAAATASSTEDVAYDVPTTSVVADLLVADLLDADLLDADLLDADLLDADLLDPVLLDPEPHEADPFDPDGSDVLQIAGVGVLHFPPSGPRRLPTRVHQYRIGPCPVTGPDPRLGVSGS</sequence>
<organism evidence="2 3">
    <name type="scientific">Egicoccus halophilus</name>
    <dbReference type="NCBI Taxonomy" id="1670830"/>
    <lineage>
        <taxon>Bacteria</taxon>
        <taxon>Bacillati</taxon>
        <taxon>Actinomycetota</taxon>
        <taxon>Nitriliruptoria</taxon>
        <taxon>Egicoccales</taxon>
        <taxon>Egicoccaceae</taxon>
        <taxon>Egicoccus</taxon>
    </lineage>
</organism>
<reference evidence="2" key="1">
    <citation type="journal article" date="2014" name="Int. J. Syst. Evol. Microbiol.">
        <title>Complete genome sequence of Corynebacterium casei LMG S-19264T (=DSM 44701T), isolated from a smear-ripened cheese.</title>
        <authorList>
            <consortium name="US DOE Joint Genome Institute (JGI-PGF)"/>
            <person name="Walter F."/>
            <person name="Albersmeier A."/>
            <person name="Kalinowski J."/>
            <person name="Ruckert C."/>
        </authorList>
    </citation>
    <scope>NUCLEOTIDE SEQUENCE</scope>
    <source>
        <strain evidence="2">CGMCC 1.14988</strain>
    </source>
</reference>
<dbReference type="InterPro" id="IPR025497">
    <property type="entry name" value="PatA-like_N"/>
</dbReference>
<evidence type="ECO:0000313" key="2">
    <source>
        <dbReference type="EMBL" id="GGI07349.1"/>
    </source>
</evidence>
<proteinExistence type="predicted"/>
<evidence type="ECO:0000259" key="1">
    <source>
        <dbReference type="Pfam" id="PF14332"/>
    </source>
</evidence>
<feature type="domain" description="PatA-like N-terminal" evidence="1">
    <location>
        <begin position="6"/>
        <end position="60"/>
    </location>
</feature>
<dbReference type="Pfam" id="PF14332">
    <property type="entry name" value="DUF4388"/>
    <property type="match status" value="1"/>
</dbReference>
<keyword evidence="3" id="KW-1185">Reference proteome</keyword>